<dbReference type="Proteomes" id="UP000694424">
    <property type="component" value="Unplaced"/>
</dbReference>
<evidence type="ECO:0000313" key="2">
    <source>
        <dbReference type="Ensembl" id="ENSAOWP00000001374.1"/>
    </source>
</evidence>
<evidence type="ECO:0000313" key="3">
    <source>
        <dbReference type="Proteomes" id="UP000694424"/>
    </source>
</evidence>
<feature type="region of interest" description="Disordered" evidence="1">
    <location>
        <begin position="161"/>
        <end position="192"/>
    </location>
</feature>
<feature type="compositionally biased region" description="Low complexity" evidence="1">
    <location>
        <begin position="450"/>
        <end position="480"/>
    </location>
</feature>
<organism evidence="2 3">
    <name type="scientific">Apteryx owenii</name>
    <name type="common">Little spotted kiwi</name>
    <dbReference type="NCBI Taxonomy" id="8824"/>
    <lineage>
        <taxon>Eukaryota</taxon>
        <taxon>Metazoa</taxon>
        <taxon>Chordata</taxon>
        <taxon>Craniata</taxon>
        <taxon>Vertebrata</taxon>
        <taxon>Euteleostomi</taxon>
        <taxon>Archelosauria</taxon>
        <taxon>Archosauria</taxon>
        <taxon>Dinosauria</taxon>
        <taxon>Saurischia</taxon>
        <taxon>Theropoda</taxon>
        <taxon>Coelurosauria</taxon>
        <taxon>Aves</taxon>
        <taxon>Palaeognathae</taxon>
        <taxon>Apterygiformes</taxon>
        <taxon>Apterygidae</taxon>
        <taxon>Apteryx</taxon>
    </lineage>
</organism>
<feature type="compositionally biased region" description="Gly residues" evidence="1">
    <location>
        <begin position="370"/>
        <end position="387"/>
    </location>
</feature>
<proteinExistence type="predicted"/>
<feature type="region of interest" description="Disordered" evidence="1">
    <location>
        <begin position="422"/>
        <end position="480"/>
    </location>
</feature>
<reference evidence="2" key="1">
    <citation type="submission" date="2025-08" db="UniProtKB">
        <authorList>
            <consortium name="Ensembl"/>
        </authorList>
    </citation>
    <scope>IDENTIFICATION</scope>
</reference>
<keyword evidence="3" id="KW-1185">Reference proteome</keyword>
<protein>
    <submittedName>
        <fullName evidence="2">Uncharacterized protein</fullName>
    </submittedName>
</protein>
<dbReference type="Ensembl" id="ENSAOWT00000001560.1">
    <property type="protein sequence ID" value="ENSAOWP00000001374.1"/>
    <property type="gene ID" value="ENSAOWG00000001001.1"/>
</dbReference>
<feature type="compositionally biased region" description="Gly residues" evidence="1">
    <location>
        <begin position="274"/>
        <end position="291"/>
    </location>
</feature>
<evidence type="ECO:0000256" key="1">
    <source>
        <dbReference type="SAM" id="MobiDB-lite"/>
    </source>
</evidence>
<sequence length="518" mass="53457">KKKILNIHIRNTVTASEFRTHSNASEEHRAGGVAWLPGARSRVQVSPPLLIQNRSPPSLFYVYFCFHRIFVCCLSLLPDKKYNVVFDEWFPCVTRKQAYIRMCKTRKQSLCELLRKRSRERQRLQAQRGRGRGWRDQARAWAAGGPFCLARERLFLPSPTCAPPASSAPQGSGAPVVLPGGPPRDLPPRAALAKPGSLWGALRAAARGLKANGPRRSSRSGTAPHPGGSSRSGAVTGPGGGWRSGAVNGPRGGWRSGVVNGPRGESRSGAVNGPRGGCRSGVVNGPGGGWRSGAVNGPRGGWRSGVVNGPRGGSRLGVVNGPRGGWRSGVVNGPRGGSRSGAVNGPRGGSRLGVVNGPRGGWRSGVVNGPRGGSRSGAVNGPGGGWRSGAVNGPRGDSRSGAVNGPPYAAVSFQVQVNSEGAPVLTGAGRGGEGGGTVSLHPRAPPRPPARSVSASRPGSPAGRRAASAAAAPLGGSGPRVWAQPAAVSRAAASARGGQKYRPCKTRGDRNLLICFKL</sequence>
<dbReference type="AlphaFoldDB" id="A0A8B9S2D1"/>
<feature type="compositionally biased region" description="Low complexity" evidence="1">
    <location>
        <begin position="161"/>
        <end position="179"/>
    </location>
</feature>
<feature type="region of interest" description="Disordered" evidence="1">
    <location>
        <begin position="208"/>
        <end position="405"/>
    </location>
</feature>
<name>A0A8B9S2D1_APTOW</name>
<accession>A0A8B9S2D1</accession>
<feature type="compositionally biased region" description="Gly residues" evidence="1">
    <location>
        <begin position="428"/>
        <end position="437"/>
    </location>
</feature>
<reference evidence="2" key="2">
    <citation type="submission" date="2025-09" db="UniProtKB">
        <authorList>
            <consortium name="Ensembl"/>
        </authorList>
    </citation>
    <scope>IDENTIFICATION</scope>
</reference>